<evidence type="ECO:0000313" key="2">
    <source>
        <dbReference type="Proteomes" id="UP000280708"/>
    </source>
</evidence>
<dbReference type="AlphaFoldDB" id="A0A3G2UZD7"/>
<name>A0A3G2UZD7_SPHYA</name>
<evidence type="ECO:0000313" key="1">
    <source>
        <dbReference type="EMBL" id="AYO80044.1"/>
    </source>
</evidence>
<reference evidence="1 2" key="1">
    <citation type="submission" date="2018-10" db="EMBL/GenBank/DDBJ databases">
        <title>Characterization and genome analysis of a novel bacterium Sphingobium yanoikuyae SJTF8 capable of degrading PAHs.</title>
        <authorList>
            <person name="Yin C."/>
            <person name="Xiong W."/>
            <person name="Liang R."/>
        </authorList>
    </citation>
    <scope>NUCLEOTIDE SEQUENCE [LARGE SCALE GENOMIC DNA]</scope>
    <source>
        <strain evidence="1 2">SJTF8</strain>
    </source>
</reference>
<sequence>MPLDCGGITALEQCGHCCGNERLVAGWAIITHLVGVSRHRHHPDHLEIFCVEVSCEGGNLRRLRKIGRRGVCIWLP</sequence>
<organism evidence="1 2">
    <name type="scientific">Sphingobium yanoikuyae</name>
    <name type="common">Sphingomonas yanoikuyae</name>
    <dbReference type="NCBI Taxonomy" id="13690"/>
    <lineage>
        <taxon>Bacteria</taxon>
        <taxon>Pseudomonadati</taxon>
        <taxon>Pseudomonadota</taxon>
        <taxon>Alphaproteobacteria</taxon>
        <taxon>Sphingomonadales</taxon>
        <taxon>Sphingomonadaceae</taxon>
        <taxon>Sphingobium</taxon>
    </lineage>
</organism>
<dbReference type="Proteomes" id="UP000280708">
    <property type="component" value="Chromosome"/>
</dbReference>
<dbReference type="EMBL" id="CP033230">
    <property type="protein sequence ID" value="AYO80044.1"/>
    <property type="molecule type" value="Genomic_DNA"/>
</dbReference>
<gene>
    <name evidence="1" type="ORF">EBF16_26150</name>
</gene>
<accession>A0A3G2UZD7</accession>
<protein>
    <submittedName>
        <fullName evidence="1">Uncharacterized protein</fullName>
    </submittedName>
</protein>
<proteinExistence type="predicted"/>